<dbReference type="EMBL" id="JRKI01000014">
    <property type="protein sequence ID" value="KIZ17968.1"/>
    <property type="molecule type" value="Genomic_DNA"/>
</dbReference>
<dbReference type="AlphaFoldDB" id="A0A0D7CP31"/>
<sequence>MTGDTAYPRPWERSSAGGRWKPVQEAVDGVPAAGEQGPAEGEGDLGREGGHGEEQRSVEAACELGGAVMGPP</sequence>
<dbReference type="PATRIC" id="fig|1240678.4.peg.2260"/>
<dbReference type="Proteomes" id="UP000032458">
    <property type="component" value="Unassembled WGS sequence"/>
</dbReference>
<comment type="caution">
    <text evidence="2">The sequence shown here is derived from an EMBL/GenBank/DDBJ whole genome shotgun (WGS) entry which is preliminary data.</text>
</comment>
<feature type="region of interest" description="Disordered" evidence="1">
    <location>
        <begin position="1"/>
        <end position="72"/>
    </location>
</feature>
<evidence type="ECO:0000256" key="1">
    <source>
        <dbReference type="SAM" id="MobiDB-lite"/>
    </source>
</evidence>
<feature type="compositionally biased region" description="Basic and acidic residues" evidence="1">
    <location>
        <begin position="44"/>
        <end position="57"/>
    </location>
</feature>
<protein>
    <submittedName>
        <fullName evidence="2">Uncharacterized protein</fullName>
    </submittedName>
</protein>
<accession>A0A0D7CP31</accession>
<name>A0A0D7CP31_9ACTN</name>
<evidence type="ECO:0000313" key="2">
    <source>
        <dbReference type="EMBL" id="KIZ17968.1"/>
    </source>
</evidence>
<reference evidence="2 3" key="1">
    <citation type="submission" date="2014-09" db="EMBL/GenBank/DDBJ databases">
        <title>Draft genome sequence of Streptomyces natalensis ATCC 27448, producer of the antifungal pimaricin.</title>
        <authorList>
            <person name="Mendes M.V."/>
            <person name="Beites T."/>
            <person name="Pires S."/>
            <person name="Santos C.L."/>
            <person name="Moradas-Ferreira P."/>
        </authorList>
    </citation>
    <scope>NUCLEOTIDE SEQUENCE [LARGE SCALE GENOMIC DNA]</scope>
    <source>
        <strain evidence="2 3">ATCC 27448</strain>
    </source>
</reference>
<feature type="compositionally biased region" description="Low complexity" evidence="1">
    <location>
        <begin position="29"/>
        <end position="39"/>
    </location>
</feature>
<evidence type="ECO:0000313" key="3">
    <source>
        <dbReference type="Proteomes" id="UP000032458"/>
    </source>
</evidence>
<organism evidence="2 3">
    <name type="scientific">Streptomyces natalensis ATCC 27448</name>
    <dbReference type="NCBI Taxonomy" id="1240678"/>
    <lineage>
        <taxon>Bacteria</taxon>
        <taxon>Bacillati</taxon>
        <taxon>Actinomycetota</taxon>
        <taxon>Actinomycetes</taxon>
        <taxon>Kitasatosporales</taxon>
        <taxon>Streptomycetaceae</taxon>
        <taxon>Streptomyces</taxon>
    </lineage>
</organism>
<keyword evidence="3" id="KW-1185">Reference proteome</keyword>
<proteinExistence type="predicted"/>
<gene>
    <name evidence="2" type="ORF">SNA_10795</name>
</gene>